<dbReference type="OrthoDB" id="2444319at2"/>
<evidence type="ECO:0000313" key="2">
    <source>
        <dbReference type="Proteomes" id="UP000043699"/>
    </source>
</evidence>
<keyword evidence="2" id="KW-1185">Reference proteome</keyword>
<sequence length="403" mass="46849">MNQATTHLEIDLLKQTDTSIYFEWTDTGDACKVKRDATVIYEGTGYSFTDENLKAGEMYTYTIDRLDHSGHTTERIKMQTSTENHSEDIVNLLQQRAFTTIITPSKIALAWGGIDGVEEYEVYRDGELIDTTQKRQYTDRDIEKDQAYTYWIRAKRPLERSETDFSEEKSFLANIFGFFNIKSSQDKAAMEEFWVTKKLASIDQLLGDPPKTDVSDQNRTWDFRYTTFLPDDLLQNPNMLSPNRYFGGDDRGFDAEAKDYRTQVNFTLELRDEESRIEFKKDVGVSIAYDWRKKFRKADVASSKDVQVEKVKEDDRNVNISLTHSVGNPLTTSPNIDYNVSATFYRNGQYDIVGLHDQAPNHEVYLKNDKMNDWFQIHEAESKGLAWMSRSIASQYWRISNFE</sequence>
<organism evidence="1 2">
    <name type="scientific">Planococcus massiliensis</name>
    <dbReference type="NCBI Taxonomy" id="1499687"/>
    <lineage>
        <taxon>Bacteria</taxon>
        <taxon>Bacillati</taxon>
        <taxon>Bacillota</taxon>
        <taxon>Bacilli</taxon>
        <taxon>Bacillales</taxon>
        <taxon>Caryophanaceae</taxon>
        <taxon>Planococcus</taxon>
    </lineage>
</organism>
<dbReference type="InterPro" id="IPR013783">
    <property type="entry name" value="Ig-like_fold"/>
</dbReference>
<dbReference type="RefSeq" id="WP_052653704.1">
    <property type="nucleotide sequence ID" value="NZ_CCXS01000001.1"/>
</dbReference>
<dbReference type="InterPro" id="IPR021631">
    <property type="entry name" value="DUF3238"/>
</dbReference>
<dbReference type="EMBL" id="CCXS01000001">
    <property type="protein sequence ID" value="CEG24265.1"/>
    <property type="molecule type" value="Genomic_DNA"/>
</dbReference>
<proteinExistence type="predicted"/>
<dbReference type="STRING" id="1499687.BN1080_03287"/>
<dbReference type="Pfam" id="PF11579">
    <property type="entry name" value="DUF3238"/>
    <property type="match status" value="1"/>
</dbReference>
<gene>
    <name evidence="1" type="primary">cbhB</name>
    <name evidence="1" type="ORF">BN1080_03287</name>
</gene>
<dbReference type="AlphaFoldDB" id="A0A098ER43"/>
<dbReference type="Proteomes" id="UP000043699">
    <property type="component" value="Unassembled WGS sequence"/>
</dbReference>
<evidence type="ECO:0000313" key="1">
    <source>
        <dbReference type="EMBL" id="CEG24265.1"/>
    </source>
</evidence>
<dbReference type="Gene3D" id="2.60.40.10">
    <property type="entry name" value="Immunoglobulins"/>
    <property type="match status" value="1"/>
</dbReference>
<accession>A0A098ER43</accession>
<name>A0A098ER43_9BACL</name>
<reference evidence="1 2" key="1">
    <citation type="submission" date="2014-09" db="EMBL/GenBank/DDBJ databases">
        <authorList>
            <person name="Urmite Genomes Urmite Genomes"/>
        </authorList>
    </citation>
    <scope>NUCLEOTIDE SEQUENCE [LARGE SCALE GENOMIC DNA]</scope>
    <source>
        <strain evidence="1 2">ES2</strain>
    </source>
</reference>
<protein>
    <submittedName>
        <fullName evidence="1">Exoglucanase B</fullName>
    </submittedName>
</protein>